<dbReference type="InterPro" id="IPR036291">
    <property type="entry name" value="NAD(P)-bd_dom_sf"/>
</dbReference>
<dbReference type="GO" id="GO:0009423">
    <property type="term" value="P:chorismate biosynthetic process"/>
    <property type="evidence" value="ECO:0007669"/>
    <property type="project" value="UniProtKB-UniRule"/>
</dbReference>
<keyword evidence="13" id="KW-1185">Reference proteome</keyword>
<comment type="subunit">
    <text evidence="8">Homodimer.</text>
</comment>
<comment type="pathway">
    <text evidence="8">Metabolic intermediate biosynthesis; chorismate biosynthesis; chorismate from D-erythrose 4-phosphate and phosphoenolpyruvate: step 3/7.</text>
</comment>
<keyword evidence="5 8" id="KW-0057">Aromatic amino acid biosynthesis</keyword>
<dbReference type="InterPro" id="IPR018508">
    <property type="entry name" value="3-dehydroquinate_DH_AS"/>
</dbReference>
<evidence type="ECO:0000256" key="6">
    <source>
        <dbReference type="ARBA" id="ARBA00023239"/>
    </source>
</evidence>
<dbReference type="SUPFAM" id="SSF53223">
    <property type="entry name" value="Aminoacid dehydrogenase-like, N-terminal domain"/>
    <property type="match status" value="1"/>
</dbReference>
<feature type="binding site" evidence="8">
    <location>
        <position position="213"/>
    </location>
    <ligand>
        <name>3-dehydroquinate</name>
        <dbReference type="ChEBI" id="CHEBI:32364"/>
    </ligand>
</feature>
<comment type="catalytic activity">
    <reaction evidence="8">
        <text>3-dehydroquinate = 3-dehydroshikimate + H2O</text>
        <dbReference type="Rhea" id="RHEA:21096"/>
        <dbReference type="ChEBI" id="CHEBI:15377"/>
        <dbReference type="ChEBI" id="CHEBI:16630"/>
        <dbReference type="ChEBI" id="CHEBI:32364"/>
        <dbReference type="EC" id="4.2.1.10"/>
    </reaction>
</comment>
<dbReference type="GO" id="GO:0003855">
    <property type="term" value="F:3-dehydroquinate dehydratase activity"/>
    <property type="evidence" value="ECO:0007669"/>
    <property type="project" value="UniProtKB-UniRule"/>
</dbReference>
<evidence type="ECO:0000256" key="2">
    <source>
        <dbReference type="ARBA" id="ARBA00022605"/>
    </source>
</evidence>
<dbReference type="GO" id="GO:0009073">
    <property type="term" value="P:aromatic amino acid family biosynthetic process"/>
    <property type="evidence" value="ECO:0007669"/>
    <property type="project" value="UniProtKB-KW"/>
</dbReference>
<comment type="function">
    <text evidence="9">Involved in the biosynthesis of the chorismate, which leads to the biosynthesis of aromatic amino acids. Catalyzes the reversible NADPH linked reduction of 3-dehydroshikimate (DHSA) to yield shikimate (SA).</text>
</comment>
<protein>
    <recommendedName>
        <fullName evidence="8 9">Multifunctional fusion protein</fullName>
    </recommendedName>
    <domain>
        <recommendedName>
            <fullName evidence="8">3-dehydroquinate dehydratase</fullName>
            <shortName evidence="8">3-dehydroquinase</shortName>
            <ecNumber evidence="8">4.2.1.10</ecNumber>
        </recommendedName>
        <alternativeName>
            <fullName evidence="8">Type I DHQase</fullName>
        </alternativeName>
        <alternativeName>
            <fullName evidence="8">Type I dehydroquinase</fullName>
            <shortName evidence="8">DHQ1</shortName>
        </alternativeName>
    </domain>
    <domain>
        <recommendedName>
            <fullName evidence="9">Shikimate dehydrogenase (NADP(+))</fullName>
            <shortName evidence="9">SDH</shortName>
            <ecNumber evidence="9">1.1.1.25</ecNumber>
        </recommendedName>
    </domain>
</protein>
<feature type="domain" description="SDH C-terminal" evidence="11">
    <location>
        <begin position="465"/>
        <end position="494"/>
    </location>
</feature>
<feature type="binding site" evidence="9">
    <location>
        <position position="321"/>
    </location>
    <ligand>
        <name>shikimate</name>
        <dbReference type="ChEBI" id="CHEBI:36208"/>
    </ligand>
</feature>
<dbReference type="UniPathway" id="UPA00053">
    <property type="reaction ID" value="UER00086"/>
</dbReference>
<dbReference type="EC" id="1.1.1.25" evidence="9"/>
<feature type="binding site" evidence="8">
    <location>
        <position position="71"/>
    </location>
    <ligand>
        <name>3-dehydroquinate</name>
        <dbReference type="ChEBI" id="CHEBI:32364"/>
    </ligand>
</feature>
<sequence>MPSPSSLPRICIALGLADPEKLLEHARKEADAGERFLEFRLDYLPRPMDGMAVIRQFMSLYPDAFLLATCRRHQNHGRFNGSIEEEFRILAAAVDAGARAVDVEIESAETPMAHMSLLEGRAQVIVSYHNFEGTPAMDPVMRRMLKVPAAAYKIVTTARKPSDNLRVLSLAKAYPKVPVILLAMSETGFPTRVLSPFMGGVYTYAAPSAVEGTAAGQVSARTLRNLYRVDKTLKAPKLFGVIADPVRHSISPAVHNRALQARRIAGLYIPFLVSPLQLKDFFVLADKLPLTGFSVTIPHKQRVIRYLDAVDPLSKRIGAINTVFKKAGKWRGTNTDAEGIRVPLEKRIRVAKSSVLVVGNGGTARSAAFTLSDAGAKLAITGRNPDRVRALAKICDAEPLLPEQAKQRHFDALIHATPLGMWPHTESCFFEDTIPADLVFDLVYTPHETELLRRAASQGKAVIHGLEMFLEQAARQFTLFTGETAPKAVMERAATEALAEQQAISNHQNHKAAH</sequence>
<feature type="binding site" evidence="9">
    <location>
        <begin position="249"/>
        <end position="251"/>
    </location>
    <ligand>
        <name>shikimate</name>
        <dbReference type="ChEBI" id="CHEBI:36208"/>
    </ligand>
</feature>
<dbReference type="CDD" id="cd01065">
    <property type="entry name" value="NAD_bind_Shikimate_DH"/>
    <property type="match status" value="1"/>
</dbReference>
<gene>
    <name evidence="9 12" type="primary">aroE</name>
    <name evidence="8" type="synonym">aroD</name>
    <name evidence="12" type="ORF">IRI77_33605</name>
</gene>
<dbReference type="GO" id="GO:0008652">
    <property type="term" value="P:amino acid biosynthetic process"/>
    <property type="evidence" value="ECO:0007669"/>
    <property type="project" value="UniProtKB-KW"/>
</dbReference>
<name>A0A7S7SKP2_PALFE</name>
<keyword evidence="2 8" id="KW-0028">Amino-acid biosynthesis</keyword>
<dbReference type="SUPFAM" id="SSF51569">
    <property type="entry name" value="Aldolase"/>
    <property type="match status" value="1"/>
</dbReference>
<evidence type="ECO:0000256" key="3">
    <source>
        <dbReference type="ARBA" id="ARBA00022857"/>
    </source>
</evidence>
<dbReference type="EMBL" id="CP063849">
    <property type="protein sequence ID" value="QOY87636.1"/>
    <property type="molecule type" value="Genomic_DNA"/>
</dbReference>
<dbReference type="AlphaFoldDB" id="A0A7S7SKP2"/>
<dbReference type="InterPro" id="IPR001381">
    <property type="entry name" value="DHquinase_I"/>
</dbReference>
<dbReference type="Gene3D" id="3.40.50.10860">
    <property type="entry name" value="Leucine Dehydrogenase, chain A, domain 1"/>
    <property type="match status" value="1"/>
</dbReference>
<feature type="binding site" evidence="9">
    <location>
        <position position="296"/>
    </location>
    <ligand>
        <name>shikimate</name>
        <dbReference type="ChEBI" id="CHEBI:36208"/>
    </ligand>
</feature>
<evidence type="ECO:0000256" key="5">
    <source>
        <dbReference type="ARBA" id="ARBA00023141"/>
    </source>
</evidence>
<dbReference type="InterPro" id="IPR022893">
    <property type="entry name" value="Shikimate_DH_fam"/>
</dbReference>
<evidence type="ECO:0000256" key="9">
    <source>
        <dbReference type="HAMAP-Rule" id="MF_00222"/>
    </source>
</evidence>
<dbReference type="PANTHER" id="PTHR21089:SF1">
    <property type="entry name" value="BIFUNCTIONAL 3-DEHYDROQUINATE DEHYDRATASE_SHIKIMATE DEHYDROGENASE, CHLOROPLASTIC"/>
    <property type="match status" value="1"/>
</dbReference>
<feature type="binding site" evidence="8">
    <location>
        <position position="217"/>
    </location>
    <ligand>
        <name>3-dehydroquinate</name>
        <dbReference type="ChEBI" id="CHEBI:32364"/>
    </ligand>
</feature>
<feature type="binding site" evidence="8">
    <location>
        <begin position="38"/>
        <end position="40"/>
    </location>
    <ligand>
        <name>3-dehydroquinate</name>
        <dbReference type="ChEBI" id="CHEBI:32364"/>
    </ligand>
</feature>
<evidence type="ECO:0000256" key="4">
    <source>
        <dbReference type="ARBA" id="ARBA00023002"/>
    </source>
</evidence>
<comment type="caution">
    <text evidence="8">Lacks conserved residue(s) required for the propagation of feature annotation.</text>
</comment>
<dbReference type="NCBIfam" id="TIGR00507">
    <property type="entry name" value="aroE"/>
    <property type="match status" value="1"/>
</dbReference>
<feature type="active site" description="Proton donor/acceptor" evidence="8">
    <location>
        <position position="129"/>
    </location>
</feature>
<evidence type="ECO:0000256" key="7">
    <source>
        <dbReference type="ARBA" id="ARBA00049442"/>
    </source>
</evidence>
<evidence type="ECO:0000313" key="13">
    <source>
        <dbReference type="Proteomes" id="UP000593892"/>
    </source>
</evidence>
<dbReference type="Pfam" id="PF01487">
    <property type="entry name" value="DHquinase_I"/>
    <property type="match status" value="1"/>
</dbReference>
<feature type="binding site" evidence="9">
    <location>
        <position position="472"/>
    </location>
    <ligand>
        <name>shikimate</name>
        <dbReference type="ChEBI" id="CHEBI:36208"/>
    </ligand>
</feature>
<feature type="domain" description="Shikimate dehydrogenase substrate binding N-terminal" evidence="10">
    <location>
        <begin position="241"/>
        <end position="323"/>
    </location>
</feature>
<keyword evidence="6 8" id="KW-0456">Lyase</keyword>
<dbReference type="InterPro" id="IPR041121">
    <property type="entry name" value="SDH_C"/>
</dbReference>
<dbReference type="CDD" id="cd00502">
    <property type="entry name" value="DHQase_I"/>
    <property type="match status" value="1"/>
</dbReference>
<reference evidence="12 13" key="1">
    <citation type="submission" date="2020-10" db="EMBL/GenBank/DDBJ databases">
        <title>Complete genome sequence of Paludibaculum fermentans P105T, a facultatively anaerobic acidobacterium capable of dissimilatory Fe(III) reduction.</title>
        <authorList>
            <person name="Dedysh S.N."/>
            <person name="Beletsky A.V."/>
            <person name="Kulichevskaya I.S."/>
            <person name="Mardanov A.V."/>
            <person name="Ravin N.V."/>
        </authorList>
    </citation>
    <scope>NUCLEOTIDE SEQUENCE [LARGE SCALE GENOMIC DNA]</scope>
    <source>
        <strain evidence="12 13">P105</strain>
    </source>
</reference>
<evidence type="ECO:0000256" key="8">
    <source>
        <dbReference type="HAMAP-Rule" id="MF_00214"/>
    </source>
</evidence>
<dbReference type="SUPFAM" id="SSF51735">
    <property type="entry name" value="NAD(P)-binding Rossmann-fold domains"/>
    <property type="match status" value="1"/>
</dbReference>
<accession>A0A7S7SKP2</accession>
<evidence type="ECO:0000256" key="1">
    <source>
        <dbReference type="ARBA" id="ARBA00004871"/>
    </source>
</evidence>
<dbReference type="PANTHER" id="PTHR21089">
    <property type="entry name" value="SHIKIMATE DEHYDROGENASE"/>
    <property type="match status" value="1"/>
</dbReference>
<dbReference type="HAMAP" id="MF_00222">
    <property type="entry name" value="Shikimate_DH_AroE"/>
    <property type="match status" value="1"/>
</dbReference>
<comment type="similarity">
    <text evidence="8">Belongs to the type-I 3-dehydroquinase family.</text>
</comment>
<dbReference type="Gene3D" id="3.20.20.70">
    <property type="entry name" value="Aldolase class I"/>
    <property type="match status" value="1"/>
</dbReference>
<dbReference type="InterPro" id="IPR046346">
    <property type="entry name" value="Aminoacid_DH-like_N_sf"/>
</dbReference>
<dbReference type="GO" id="GO:0004764">
    <property type="term" value="F:shikimate 3-dehydrogenase (NADP+) activity"/>
    <property type="evidence" value="ECO:0007669"/>
    <property type="project" value="UniProtKB-UniRule"/>
</dbReference>
<dbReference type="Pfam" id="PF18317">
    <property type="entry name" value="SDH_C"/>
    <property type="match status" value="1"/>
</dbReference>
<feature type="active site" description="Proton acceptor" evidence="9">
    <location>
        <position position="300"/>
    </location>
</feature>
<feature type="binding site" evidence="8">
    <location>
        <position position="192"/>
    </location>
    <ligand>
        <name>3-dehydroquinate</name>
        <dbReference type="ChEBI" id="CHEBI:32364"/>
    </ligand>
</feature>
<evidence type="ECO:0000313" key="12">
    <source>
        <dbReference type="EMBL" id="QOY87636.1"/>
    </source>
</evidence>
<feature type="binding site" evidence="9">
    <location>
        <position position="444"/>
    </location>
    <ligand>
        <name>shikimate</name>
        <dbReference type="ChEBI" id="CHEBI:36208"/>
    </ligand>
</feature>
<feature type="binding site" evidence="9">
    <location>
        <position position="442"/>
    </location>
    <ligand>
        <name>NADP(+)</name>
        <dbReference type="ChEBI" id="CHEBI:58349"/>
    </ligand>
</feature>
<dbReference type="HAMAP" id="MF_00214">
    <property type="entry name" value="AroD"/>
    <property type="match status" value="1"/>
</dbReference>
<keyword evidence="4 9" id="KW-0560">Oxidoreductase</keyword>
<feature type="binding site" evidence="9">
    <location>
        <position position="465"/>
    </location>
    <ligand>
        <name>NADP(+)</name>
        <dbReference type="ChEBI" id="CHEBI:58349"/>
    </ligand>
</feature>
<dbReference type="GO" id="GO:0019632">
    <property type="term" value="P:shikimate metabolic process"/>
    <property type="evidence" value="ECO:0007669"/>
    <property type="project" value="InterPro"/>
</dbReference>
<feature type="binding site" evidence="9">
    <location>
        <position position="336"/>
    </location>
    <ligand>
        <name>shikimate</name>
        <dbReference type="ChEBI" id="CHEBI:36208"/>
    </ligand>
</feature>
<comment type="pathway">
    <text evidence="1 9">Metabolic intermediate biosynthesis; chorismate biosynthesis; chorismate from D-erythrose 4-phosphate and phosphoenolpyruvate: step 4/7.</text>
</comment>
<keyword evidence="8" id="KW-0704">Schiff base</keyword>
<proteinExistence type="inferred from homology"/>
<dbReference type="InterPro" id="IPR013708">
    <property type="entry name" value="Shikimate_DH-bd_N"/>
</dbReference>
<organism evidence="12 13">
    <name type="scientific">Paludibaculum fermentans</name>
    <dbReference type="NCBI Taxonomy" id="1473598"/>
    <lineage>
        <taxon>Bacteria</taxon>
        <taxon>Pseudomonadati</taxon>
        <taxon>Acidobacteriota</taxon>
        <taxon>Terriglobia</taxon>
        <taxon>Bryobacterales</taxon>
        <taxon>Bryobacteraceae</taxon>
        <taxon>Paludibaculum</taxon>
    </lineage>
</organism>
<dbReference type="PROSITE" id="PS01028">
    <property type="entry name" value="DEHYDROQUINASE_I"/>
    <property type="match status" value="1"/>
</dbReference>
<dbReference type="GO" id="GO:0050661">
    <property type="term" value="F:NADP binding"/>
    <property type="evidence" value="ECO:0007669"/>
    <property type="project" value="InterPro"/>
</dbReference>
<dbReference type="Proteomes" id="UP000593892">
    <property type="component" value="Chromosome"/>
</dbReference>
<dbReference type="InterPro" id="IPR011342">
    <property type="entry name" value="Shikimate_DH"/>
</dbReference>
<comment type="function">
    <text evidence="8">Involved in the third step of the chorismate pathway, which leads to the biosynthesis of aromatic amino acids. Catalyzes the cis-dehydration of 3-dehydroquinate (DHQ) and introduces the first double bond of the aromatic ring to yield 3-dehydroshikimate.</text>
</comment>
<keyword evidence="3 9" id="KW-0521">NADP</keyword>
<dbReference type="EC" id="4.2.1.10" evidence="8"/>
<evidence type="ECO:0000259" key="10">
    <source>
        <dbReference type="Pfam" id="PF08501"/>
    </source>
</evidence>
<comment type="catalytic activity">
    <reaction evidence="7 9">
        <text>shikimate + NADP(+) = 3-dehydroshikimate + NADPH + H(+)</text>
        <dbReference type="Rhea" id="RHEA:17737"/>
        <dbReference type="ChEBI" id="CHEBI:15378"/>
        <dbReference type="ChEBI" id="CHEBI:16630"/>
        <dbReference type="ChEBI" id="CHEBI:36208"/>
        <dbReference type="ChEBI" id="CHEBI:57783"/>
        <dbReference type="ChEBI" id="CHEBI:58349"/>
        <dbReference type="EC" id="1.1.1.25"/>
    </reaction>
</comment>
<comment type="similarity">
    <text evidence="9">Belongs to the shikimate dehydrogenase family.</text>
</comment>
<dbReference type="Gene3D" id="3.40.50.720">
    <property type="entry name" value="NAD(P)-binding Rossmann-like Domain"/>
    <property type="match status" value="1"/>
</dbReference>
<evidence type="ECO:0000259" key="11">
    <source>
        <dbReference type="Pfam" id="PF18317"/>
    </source>
</evidence>
<dbReference type="Pfam" id="PF08501">
    <property type="entry name" value="Shikimate_dh_N"/>
    <property type="match status" value="1"/>
</dbReference>
<dbReference type="InterPro" id="IPR013785">
    <property type="entry name" value="Aldolase_TIM"/>
</dbReference>
<dbReference type="RefSeq" id="WP_194449303.1">
    <property type="nucleotide sequence ID" value="NZ_CP063849.1"/>
</dbReference>
<dbReference type="KEGG" id="pfer:IRI77_33605"/>
<feature type="active site" description="Schiff-base intermediate with substrate" evidence="8">
    <location>
        <position position="153"/>
    </location>
</feature>